<dbReference type="InterPro" id="IPR036412">
    <property type="entry name" value="HAD-like_sf"/>
</dbReference>
<dbReference type="SUPFAM" id="SSF56784">
    <property type="entry name" value="HAD-like"/>
    <property type="match status" value="1"/>
</dbReference>
<sequence length="174" mass="19455">MNQNRVQAMVASEHCLSTIIFLDIDGVLAFYPAGWKQRLRSGQKPRRVLHVDAIERFNRLCAETASLVVVSSTWRLHGDVRPHLAHAGLTAPFHADWCTDEDGPTRGDEITRWLQAHDAGRYVVLDDRPEGLEAHASHLVQPHWRVGLLDHDVARAIEILRGCPDLTPANGGHD</sequence>
<comment type="caution">
    <text evidence="1">The sequence shown here is derived from an EMBL/GenBank/DDBJ whole genome shotgun (WGS) entry which is preliminary data.</text>
</comment>
<proteinExistence type="predicted"/>
<gene>
    <name evidence="1" type="ORF">M0638_20400</name>
</gene>
<organism evidence="1 2">
    <name type="scientific">Roseomonas acroporae</name>
    <dbReference type="NCBI Taxonomy" id="2937791"/>
    <lineage>
        <taxon>Bacteria</taxon>
        <taxon>Pseudomonadati</taxon>
        <taxon>Pseudomonadota</taxon>
        <taxon>Alphaproteobacteria</taxon>
        <taxon>Acetobacterales</taxon>
        <taxon>Roseomonadaceae</taxon>
        <taxon>Roseomonas</taxon>
    </lineage>
</organism>
<dbReference type="AlphaFoldDB" id="A0A9X1YIC4"/>
<dbReference type="EMBL" id="JALPRX010000095">
    <property type="protein sequence ID" value="MCK8786736.1"/>
    <property type="molecule type" value="Genomic_DNA"/>
</dbReference>
<dbReference type="Pfam" id="PF18143">
    <property type="entry name" value="HAD_SAK_2"/>
    <property type="match status" value="1"/>
</dbReference>
<reference evidence="1" key="1">
    <citation type="submission" date="2022-04" db="EMBL/GenBank/DDBJ databases">
        <title>Roseomonas acroporae sp. nov., isolated from coral Acropora digitifera.</title>
        <authorList>
            <person name="Sun H."/>
        </authorList>
    </citation>
    <scope>NUCLEOTIDE SEQUENCE</scope>
    <source>
        <strain evidence="1">NAR14</strain>
    </source>
</reference>
<keyword evidence="2" id="KW-1185">Reference proteome</keyword>
<evidence type="ECO:0000313" key="2">
    <source>
        <dbReference type="Proteomes" id="UP001139516"/>
    </source>
</evidence>
<evidence type="ECO:0000313" key="1">
    <source>
        <dbReference type="EMBL" id="MCK8786736.1"/>
    </source>
</evidence>
<dbReference type="Proteomes" id="UP001139516">
    <property type="component" value="Unassembled WGS sequence"/>
</dbReference>
<accession>A0A9X1YIC4</accession>
<name>A0A9X1YIC4_9PROT</name>
<protein>
    <submittedName>
        <fullName evidence="1">HAD domain-containing protein</fullName>
    </submittedName>
</protein>